<sequence length="103" mass="11030">MRIVGVCACVAGIAHTYLAQQKLVDAATARGHEICVETQGVIGQENELTSEQIRNADVVILAVDVSITGRERFKGKKVVEVPTSAVVKNANGLIQKLERMLSA</sequence>
<dbReference type="RefSeq" id="WP_021727017.1">
    <property type="nucleotide sequence ID" value="NZ_AWEZ01000064.1"/>
</dbReference>
<evidence type="ECO:0000313" key="9">
    <source>
        <dbReference type="Proteomes" id="UP000016638"/>
    </source>
</evidence>
<dbReference type="NCBIfam" id="TIGR00829">
    <property type="entry name" value="FRU"/>
    <property type="match status" value="1"/>
</dbReference>
<keyword evidence="6" id="KW-0418">Kinase</keyword>
<dbReference type="eggNOG" id="COG1445">
    <property type="taxonomic scope" value="Bacteria"/>
</dbReference>
<name>U2TK40_9ACTN</name>
<dbReference type="GO" id="GO:0022877">
    <property type="term" value="F:protein-N(PI)-phosphohistidine-fructose phosphotransferase system transporter activity"/>
    <property type="evidence" value="ECO:0007669"/>
    <property type="project" value="InterPro"/>
</dbReference>
<evidence type="ECO:0000256" key="2">
    <source>
        <dbReference type="ARBA" id="ARBA00022553"/>
    </source>
</evidence>
<dbReference type="EMBL" id="AWEZ01000064">
    <property type="protein sequence ID" value="ERL06563.1"/>
    <property type="molecule type" value="Genomic_DNA"/>
</dbReference>
<dbReference type="Gene3D" id="3.40.50.2300">
    <property type="match status" value="1"/>
</dbReference>
<dbReference type="PANTHER" id="PTHR30505">
    <property type="entry name" value="FRUCTOSE-LIKE PERMEASE"/>
    <property type="match status" value="1"/>
</dbReference>
<dbReference type="GO" id="GO:0005886">
    <property type="term" value="C:plasma membrane"/>
    <property type="evidence" value="ECO:0007669"/>
    <property type="project" value="TreeGrafter"/>
</dbReference>
<evidence type="ECO:0000256" key="1">
    <source>
        <dbReference type="ARBA" id="ARBA00022448"/>
    </source>
</evidence>
<dbReference type="PATRIC" id="fig|1125712.3.peg.2105"/>
<dbReference type="GO" id="GO:0016301">
    <property type="term" value="F:kinase activity"/>
    <property type="evidence" value="ECO:0007669"/>
    <property type="project" value="UniProtKB-KW"/>
</dbReference>
<dbReference type="STRING" id="1125712.HMPREF1316_1339"/>
<evidence type="ECO:0000313" key="8">
    <source>
        <dbReference type="EMBL" id="ERL06563.1"/>
    </source>
</evidence>
<gene>
    <name evidence="8" type="ORF">HMPREF1316_1339</name>
</gene>
<dbReference type="SUPFAM" id="SSF52794">
    <property type="entry name" value="PTS system IIB component-like"/>
    <property type="match status" value="1"/>
</dbReference>
<protein>
    <submittedName>
        <fullName evidence="8">Putative fructose-like phosphotransferase enzyme IIB component 2</fullName>
    </submittedName>
</protein>
<dbReference type="InterPro" id="IPR036095">
    <property type="entry name" value="PTS_EIIB-like_sf"/>
</dbReference>
<dbReference type="PROSITE" id="PS51099">
    <property type="entry name" value="PTS_EIIB_TYPE_2"/>
    <property type="match status" value="1"/>
</dbReference>
<dbReference type="InterPro" id="IPR013011">
    <property type="entry name" value="PTS_EIIB_2"/>
</dbReference>
<evidence type="ECO:0000256" key="3">
    <source>
        <dbReference type="ARBA" id="ARBA00022597"/>
    </source>
</evidence>
<comment type="caution">
    <text evidence="8">The sequence shown here is derived from an EMBL/GenBank/DDBJ whole genome shotgun (WGS) entry which is preliminary data.</text>
</comment>
<keyword evidence="5" id="KW-0598">Phosphotransferase system</keyword>
<proteinExistence type="predicted"/>
<evidence type="ECO:0000256" key="5">
    <source>
        <dbReference type="ARBA" id="ARBA00022683"/>
    </source>
</evidence>
<keyword evidence="2" id="KW-0597">Phosphoprotein</keyword>
<dbReference type="Pfam" id="PF02302">
    <property type="entry name" value="PTS_IIB"/>
    <property type="match status" value="1"/>
</dbReference>
<reference evidence="8 9" key="1">
    <citation type="submission" date="2013-08" db="EMBL/GenBank/DDBJ databases">
        <authorList>
            <person name="Durkin A.S."/>
            <person name="Haft D.R."/>
            <person name="McCorrison J."/>
            <person name="Torralba M."/>
            <person name="Gillis M."/>
            <person name="Haft D.H."/>
            <person name="Methe B."/>
            <person name="Sutton G."/>
            <person name="Nelson K.E."/>
        </authorList>
    </citation>
    <scope>NUCLEOTIDE SEQUENCE [LARGE SCALE GENOMIC DNA]</scope>
    <source>
        <strain evidence="8 9">F0195</strain>
    </source>
</reference>
<organism evidence="8 9">
    <name type="scientific">Olsenella profusa F0195</name>
    <dbReference type="NCBI Taxonomy" id="1125712"/>
    <lineage>
        <taxon>Bacteria</taxon>
        <taxon>Bacillati</taxon>
        <taxon>Actinomycetota</taxon>
        <taxon>Coriobacteriia</taxon>
        <taxon>Coriobacteriales</taxon>
        <taxon>Atopobiaceae</taxon>
        <taxon>Olsenella</taxon>
    </lineage>
</organism>
<feature type="domain" description="PTS EIIB type-2" evidence="7">
    <location>
        <begin position="1"/>
        <end position="99"/>
    </location>
</feature>
<evidence type="ECO:0000256" key="6">
    <source>
        <dbReference type="ARBA" id="ARBA00022777"/>
    </source>
</evidence>
<dbReference type="CDD" id="cd05569">
    <property type="entry name" value="PTS_IIB_fructose"/>
    <property type="match status" value="1"/>
</dbReference>
<keyword evidence="9" id="KW-1185">Reference proteome</keyword>
<accession>U2TK40</accession>
<dbReference type="PANTHER" id="PTHR30505:SF0">
    <property type="entry name" value="FRUCTOSE-LIKE PTS SYSTEM EIIBC COMPONENT-RELATED"/>
    <property type="match status" value="1"/>
</dbReference>
<dbReference type="GO" id="GO:0009401">
    <property type="term" value="P:phosphoenolpyruvate-dependent sugar phosphotransferase system"/>
    <property type="evidence" value="ECO:0007669"/>
    <property type="project" value="UniProtKB-KW"/>
</dbReference>
<evidence type="ECO:0000259" key="7">
    <source>
        <dbReference type="PROSITE" id="PS51099"/>
    </source>
</evidence>
<dbReference type="OrthoDB" id="9782569at2"/>
<dbReference type="InterPro" id="IPR003353">
    <property type="entry name" value="PTS_IIB_fruc"/>
</dbReference>
<dbReference type="Proteomes" id="UP000016638">
    <property type="component" value="Unassembled WGS sequence"/>
</dbReference>
<keyword evidence="4 8" id="KW-0808">Transferase</keyword>
<keyword evidence="3" id="KW-0762">Sugar transport</keyword>
<dbReference type="InterPro" id="IPR050864">
    <property type="entry name" value="Bacterial_PTS_Sugar_Transport"/>
</dbReference>
<evidence type="ECO:0000256" key="4">
    <source>
        <dbReference type="ARBA" id="ARBA00022679"/>
    </source>
</evidence>
<dbReference type="AlphaFoldDB" id="U2TK40"/>
<keyword evidence="1" id="KW-0813">Transport</keyword>
<dbReference type="GO" id="GO:0090563">
    <property type="term" value="F:protein-phosphocysteine-sugar phosphotransferase activity"/>
    <property type="evidence" value="ECO:0007669"/>
    <property type="project" value="TreeGrafter"/>
</dbReference>
<dbReference type="InterPro" id="IPR003501">
    <property type="entry name" value="PTS_EIIB_2/3"/>
</dbReference>